<proteinExistence type="predicted"/>
<dbReference type="EMBL" id="HBUF01061741">
    <property type="protein sequence ID" value="CAG6626093.1"/>
    <property type="molecule type" value="Transcribed_RNA"/>
</dbReference>
<dbReference type="AlphaFoldDB" id="A0A8D8Q6Q5"/>
<reference evidence="3" key="1">
    <citation type="submission" date="2021-05" db="EMBL/GenBank/DDBJ databases">
        <authorList>
            <person name="Alioto T."/>
            <person name="Alioto T."/>
            <person name="Gomez Garrido J."/>
        </authorList>
    </citation>
    <scope>NUCLEOTIDE SEQUENCE</scope>
</reference>
<dbReference type="GO" id="GO:0042302">
    <property type="term" value="F:structural constituent of cuticle"/>
    <property type="evidence" value="ECO:0007669"/>
    <property type="project" value="UniProtKB-KW"/>
</dbReference>
<keyword evidence="2" id="KW-0677">Repeat</keyword>
<protein>
    <submittedName>
        <fullName evidence="3">Larval/pupal cuticle protein H1C</fullName>
    </submittedName>
</protein>
<sequence length="189" mass="20605">MQHCFRNCVFYYFLSSETKTRLLTLVSLLLRVIQANDIVSYVTPSYAHHAVGTQSQSVVRSLDGKSVHSVYSKAVDTPFSSVRKYDSRLSNDAVAYAHAHAPFVAPVKSYAPVTYTLKAYTAPYPYTASLVNSFASPVIYHAPVATTNGVAYHAPVGSAYPYHTGSVAYSSAAVVSHVDFDGYGVHYAF</sequence>
<accession>A0A8D8Q6Q5</accession>
<dbReference type="EMBL" id="HBUF01061742">
    <property type="protein sequence ID" value="CAG6626094.1"/>
    <property type="molecule type" value="Transcribed_RNA"/>
</dbReference>
<keyword evidence="1" id="KW-0193">Cuticle</keyword>
<dbReference type="PANTHER" id="PTHR39068:SF2">
    <property type="entry name" value="MIP24391P"/>
    <property type="match status" value="1"/>
</dbReference>
<name>A0A8D8Q6Q5_9HEMI</name>
<organism evidence="3">
    <name type="scientific">Cacopsylla melanoneura</name>
    <dbReference type="NCBI Taxonomy" id="428564"/>
    <lineage>
        <taxon>Eukaryota</taxon>
        <taxon>Metazoa</taxon>
        <taxon>Ecdysozoa</taxon>
        <taxon>Arthropoda</taxon>
        <taxon>Hexapoda</taxon>
        <taxon>Insecta</taxon>
        <taxon>Pterygota</taxon>
        <taxon>Neoptera</taxon>
        <taxon>Paraneoptera</taxon>
        <taxon>Hemiptera</taxon>
        <taxon>Sternorrhyncha</taxon>
        <taxon>Psylloidea</taxon>
        <taxon>Psyllidae</taxon>
        <taxon>Psyllinae</taxon>
        <taxon>Cacopsylla</taxon>
    </lineage>
</organism>
<evidence type="ECO:0000313" key="3">
    <source>
        <dbReference type="EMBL" id="CAG6626095.1"/>
    </source>
</evidence>
<dbReference type="Pfam" id="PF11018">
    <property type="entry name" value="Cuticle_3"/>
    <property type="match status" value="1"/>
</dbReference>
<evidence type="ECO:0000256" key="2">
    <source>
        <dbReference type="ARBA" id="ARBA00022737"/>
    </source>
</evidence>
<dbReference type="PANTHER" id="PTHR39068">
    <property type="entry name" value="LARVAL/PUPAL CUTICLE PROTEIN H1C-LIKE PROTEIN-RELATED"/>
    <property type="match status" value="1"/>
</dbReference>
<evidence type="ECO:0000256" key="1">
    <source>
        <dbReference type="ARBA" id="ARBA00022460"/>
    </source>
</evidence>
<dbReference type="InterPro" id="IPR022727">
    <property type="entry name" value="Cuticle_C1"/>
</dbReference>
<dbReference type="EMBL" id="HBUF01061743">
    <property type="protein sequence ID" value="CAG6626095.1"/>
    <property type="molecule type" value="Transcribed_RNA"/>
</dbReference>